<organism evidence="2">
    <name type="scientific">Candidatus Fermentithermobacillus carboniphilus</name>
    <dbReference type="NCBI Taxonomy" id="3085328"/>
    <lineage>
        <taxon>Bacteria</taxon>
        <taxon>Bacillati</taxon>
        <taxon>Bacillota</taxon>
        <taxon>Candidatus Fermentithermobacillia</taxon>
        <taxon>Candidatus Fermentithermobacillales</taxon>
        <taxon>Candidatus Fermentithermobacillaceae</taxon>
        <taxon>Candidatus Fermentithermobacillus</taxon>
    </lineage>
</organism>
<sequence length="131" mass="13502">MALQGVLNSILGKKIGDLEAVFVVHVIGTVLLGAGLLLGFTSGELRALKDAPWYSYLGGPLNILIVWGVIASVSKVGAAPATTAILAVQISTALLLDCFGVTGHKTALTFTRILGAAIFVAGAYLLLRKPS</sequence>
<dbReference type="Pfam" id="PF04657">
    <property type="entry name" value="DMT_YdcZ"/>
    <property type="match status" value="1"/>
</dbReference>
<dbReference type="KEGG" id="fcz:IMF26_10090"/>
<feature type="transmembrane region" description="Helical" evidence="1">
    <location>
        <begin position="20"/>
        <end position="41"/>
    </location>
</feature>
<feature type="transmembrane region" description="Helical" evidence="1">
    <location>
        <begin position="53"/>
        <end position="70"/>
    </location>
</feature>
<keyword evidence="1" id="KW-1133">Transmembrane helix</keyword>
<feature type="transmembrane region" description="Helical" evidence="1">
    <location>
        <begin position="108"/>
        <end position="127"/>
    </location>
</feature>
<keyword evidence="1" id="KW-0812">Transmembrane</keyword>
<dbReference type="AlphaFoldDB" id="A0AAT9LGL4"/>
<accession>A0AAT9LGL4</accession>
<proteinExistence type="predicted"/>
<dbReference type="GO" id="GO:0005886">
    <property type="term" value="C:plasma membrane"/>
    <property type="evidence" value="ECO:0007669"/>
    <property type="project" value="TreeGrafter"/>
</dbReference>
<reference evidence="2" key="2">
    <citation type="journal article" date="2023" name="Biology">
        <title>Prokaryotic Life Associated with Coal-Fire Gas Vents Revealed by Metagenomics.</title>
        <authorList>
            <person name="Kadnikov V.V."/>
            <person name="Mardanov A.V."/>
            <person name="Beletsky A.V."/>
            <person name="Karnachuk O.V."/>
            <person name="Ravin N.V."/>
        </authorList>
    </citation>
    <scope>NUCLEOTIDE SEQUENCE</scope>
    <source>
        <strain evidence="2">Bu02</strain>
    </source>
</reference>
<evidence type="ECO:0000313" key="2">
    <source>
        <dbReference type="EMBL" id="QUL99707.1"/>
    </source>
</evidence>
<dbReference type="InterPro" id="IPR006750">
    <property type="entry name" value="YdcZ"/>
</dbReference>
<dbReference type="PANTHER" id="PTHR34821:SF2">
    <property type="entry name" value="INNER MEMBRANE PROTEIN YDCZ"/>
    <property type="match status" value="1"/>
</dbReference>
<feature type="transmembrane region" description="Helical" evidence="1">
    <location>
        <begin position="76"/>
        <end position="96"/>
    </location>
</feature>
<gene>
    <name evidence="2" type="ORF">IMF26_10090</name>
</gene>
<keyword evidence="1" id="KW-0472">Membrane</keyword>
<dbReference type="PANTHER" id="PTHR34821">
    <property type="entry name" value="INNER MEMBRANE PROTEIN YDCZ"/>
    <property type="match status" value="1"/>
</dbReference>
<reference evidence="2" key="1">
    <citation type="submission" date="2020-10" db="EMBL/GenBank/DDBJ databases">
        <authorList>
            <person name="Kadnikov V."/>
            <person name="Beletsky A.V."/>
            <person name="Mardanov A.V."/>
            <person name="Karnachuk O.V."/>
            <person name="Ravin N.V."/>
        </authorList>
    </citation>
    <scope>NUCLEOTIDE SEQUENCE</scope>
    <source>
        <strain evidence="2">Bu02</strain>
    </source>
</reference>
<protein>
    <submittedName>
        <fullName evidence="2">DMT family transporter</fullName>
    </submittedName>
</protein>
<evidence type="ECO:0000256" key="1">
    <source>
        <dbReference type="SAM" id="Phobius"/>
    </source>
</evidence>
<dbReference type="EMBL" id="CP062796">
    <property type="protein sequence ID" value="QUL99707.1"/>
    <property type="molecule type" value="Genomic_DNA"/>
</dbReference>
<name>A0AAT9LGL4_9FIRM</name>